<keyword evidence="3 5" id="KW-0067">ATP-binding</keyword>
<dbReference type="PANTHER" id="PTHR42781:SF4">
    <property type="entry name" value="SPERMIDINE_PUTRESCINE IMPORT ATP-BINDING PROTEIN POTA"/>
    <property type="match status" value="1"/>
</dbReference>
<dbReference type="Gene3D" id="2.40.50.100">
    <property type="match status" value="1"/>
</dbReference>
<dbReference type="InterPro" id="IPR013611">
    <property type="entry name" value="Transp-assoc_OB_typ2"/>
</dbReference>
<dbReference type="InterPro" id="IPR003593">
    <property type="entry name" value="AAA+_ATPase"/>
</dbReference>
<dbReference type="GO" id="GO:0043190">
    <property type="term" value="C:ATP-binding cassette (ABC) transporter complex"/>
    <property type="evidence" value="ECO:0007669"/>
    <property type="project" value="InterPro"/>
</dbReference>
<reference evidence="5 6" key="1">
    <citation type="submission" date="2015-12" db="EMBL/GenBank/DDBJ databases">
        <authorList>
            <person name="Shamseldin A."/>
            <person name="Moawad H."/>
            <person name="Abd El-Rahim W.M."/>
            <person name="Sadowsky M.J."/>
        </authorList>
    </citation>
    <scope>NUCLEOTIDE SEQUENCE [LARGE SCALE GENOMIC DNA]</scope>
    <source>
        <strain evidence="5 6">ZGT118</strain>
    </source>
</reference>
<dbReference type="SUPFAM" id="SSF52540">
    <property type="entry name" value="P-loop containing nucleoside triphosphate hydrolases"/>
    <property type="match status" value="1"/>
</dbReference>
<keyword evidence="1" id="KW-0813">Transport</keyword>
<evidence type="ECO:0000256" key="3">
    <source>
        <dbReference type="ARBA" id="ARBA00022840"/>
    </source>
</evidence>
<sequence>MSGLEISNVSKHYGAVTAVNDVNLRFNKGEMICFLGPSGCGKTTLLRMIAGLEEPTSGTIHFEGRDLTHVPVHKRNIGMVFQSFALFPHLSVGENIAYSMKIRGHSRAEREDRVRELLDMIHLPGIEDRRISQLSGGQRQRVAIARALALNPEIFLLDEPMSALDANLREAMQIELRKLQQELGITTVVVTHDQTEAMTMADNIVVMGKAKVLQSGKPLDIYKSPVDKFVAGFIGTSNLLPATFSGNGAVGFGATDVKYSAANGSFANGEQVLLMTRPEEIFVHKASETRPENAIEGTVTFVRDIGATIEILVDCNGYEVISVLTPKDDPDVHVGTKVFVEMPPAACSVLAA</sequence>
<keyword evidence="6" id="KW-1185">Reference proteome</keyword>
<dbReference type="AlphaFoldDB" id="A0A101CZI7"/>
<accession>A0A101CZI7</accession>
<evidence type="ECO:0000313" key="5">
    <source>
        <dbReference type="EMBL" id="KUJ86182.1"/>
    </source>
</evidence>
<protein>
    <submittedName>
        <fullName evidence="5">ABC transporter ATP-binding protein</fullName>
    </submittedName>
</protein>
<dbReference type="InterPro" id="IPR017871">
    <property type="entry name" value="ABC_transporter-like_CS"/>
</dbReference>
<dbReference type="Gene3D" id="3.40.50.300">
    <property type="entry name" value="P-loop containing nucleotide triphosphate hydrolases"/>
    <property type="match status" value="1"/>
</dbReference>
<organism evidence="5 6">
    <name type="scientific">Ruegeria marisrubri</name>
    <dbReference type="NCBI Taxonomy" id="1685379"/>
    <lineage>
        <taxon>Bacteria</taxon>
        <taxon>Pseudomonadati</taxon>
        <taxon>Pseudomonadota</taxon>
        <taxon>Alphaproteobacteria</taxon>
        <taxon>Rhodobacterales</taxon>
        <taxon>Roseobacteraceae</taxon>
        <taxon>Ruegeria</taxon>
    </lineage>
</organism>
<dbReference type="InterPro" id="IPR027417">
    <property type="entry name" value="P-loop_NTPase"/>
</dbReference>
<dbReference type="GO" id="GO:0015697">
    <property type="term" value="P:quaternary ammonium group transport"/>
    <property type="evidence" value="ECO:0007669"/>
    <property type="project" value="UniProtKB-ARBA"/>
</dbReference>
<dbReference type="OrthoDB" id="9802264at2"/>
<name>A0A101CZI7_9RHOB</name>
<dbReference type="RefSeq" id="WP_068344634.1">
    <property type="nucleotide sequence ID" value="NZ_LQBQ01000001.1"/>
</dbReference>
<dbReference type="Pfam" id="PF08402">
    <property type="entry name" value="TOBE_2"/>
    <property type="match status" value="1"/>
</dbReference>
<dbReference type="PROSITE" id="PS00211">
    <property type="entry name" value="ABC_TRANSPORTER_1"/>
    <property type="match status" value="1"/>
</dbReference>
<evidence type="ECO:0000256" key="1">
    <source>
        <dbReference type="ARBA" id="ARBA00022448"/>
    </source>
</evidence>
<keyword evidence="2" id="KW-0547">Nucleotide-binding</keyword>
<evidence type="ECO:0000256" key="2">
    <source>
        <dbReference type="ARBA" id="ARBA00022741"/>
    </source>
</evidence>
<gene>
    <name evidence="5" type="ORF">AVO45_04280</name>
</gene>
<evidence type="ECO:0000313" key="6">
    <source>
        <dbReference type="Proteomes" id="UP000053791"/>
    </source>
</evidence>
<feature type="domain" description="ABC transporter" evidence="4">
    <location>
        <begin position="4"/>
        <end position="234"/>
    </location>
</feature>
<proteinExistence type="predicted"/>
<dbReference type="Proteomes" id="UP000053791">
    <property type="component" value="Unassembled WGS sequence"/>
</dbReference>
<dbReference type="GO" id="GO:0016887">
    <property type="term" value="F:ATP hydrolysis activity"/>
    <property type="evidence" value="ECO:0007669"/>
    <property type="project" value="InterPro"/>
</dbReference>
<dbReference type="InterPro" id="IPR050093">
    <property type="entry name" value="ABC_SmlMolc_Importer"/>
</dbReference>
<dbReference type="FunFam" id="3.40.50.300:FF:000425">
    <property type="entry name" value="Probable ABC transporter, ATP-binding subunit"/>
    <property type="match status" value="1"/>
</dbReference>
<evidence type="ECO:0000259" key="4">
    <source>
        <dbReference type="PROSITE" id="PS50893"/>
    </source>
</evidence>
<dbReference type="SMART" id="SM00382">
    <property type="entry name" value="AAA"/>
    <property type="match status" value="1"/>
</dbReference>
<dbReference type="Pfam" id="PF00005">
    <property type="entry name" value="ABC_tran"/>
    <property type="match status" value="1"/>
</dbReference>
<dbReference type="PROSITE" id="PS50893">
    <property type="entry name" value="ABC_TRANSPORTER_2"/>
    <property type="match status" value="1"/>
</dbReference>
<dbReference type="GO" id="GO:0005524">
    <property type="term" value="F:ATP binding"/>
    <property type="evidence" value="ECO:0007669"/>
    <property type="project" value="UniProtKB-KW"/>
</dbReference>
<dbReference type="InterPro" id="IPR008995">
    <property type="entry name" value="Mo/tungstate-bd_C_term_dom"/>
</dbReference>
<dbReference type="EMBL" id="LQBQ01000001">
    <property type="protein sequence ID" value="KUJ86182.1"/>
    <property type="molecule type" value="Genomic_DNA"/>
</dbReference>
<dbReference type="SUPFAM" id="SSF50331">
    <property type="entry name" value="MOP-like"/>
    <property type="match status" value="1"/>
</dbReference>
<dbReference type="GO" id="GO:0022857">
    <property type="term" value="F:transmembrane transporter activity"/>
    <property type="evidence" value="ECO:0007669"/>
    <property type="project" value="InterPro"/>
</dbReference>
<dbReference type="STRING" id="1685379.AVO45_04280"/>
<comment type="caution">
    <text evidence="5">The sequence shown here is derived from an EMBL/GenBank/DDBJ whole genome shotgun (WGS) entry which is preliminary data.</text>
</comment>
<dbReference type="InterPro" id="IPR003439">
    <property type="entry name" value="ABC_transporter-like_ATP-bd"/>
</dbReference>
<dbReference type="PANTHER" id="PTHR42781">
    <property type="entry name" value="SPERMIDINE/PUTRESCINE IMPORT ATP-BINDING PROTEIN POTA"/>
    <property type="match status" value="1"/>
</dbReference>